<sequence length="451" mass="50006">MDQQKTVKVIEVCLVQPPKGATPTSLPLTFFDLLWLRFPPSERLFIYEFPHPTSSFFDSVLPNLKHSLQLTLEHFLPLAGNITWPLDSPSPIINYVPGDAVSFTVAQSNADFNHLCSNFCEAKERFPLIPHLATSHEKASVLALQVTLFPNSGFCIGIPTHHAAMDGKSSTSFIKAWAFACSKLIESPSTSLSLPEHLTPFFDRTVIKDPAGITEAYVDGWLKNGGPNNRSLKVWETVSTIETEAVKGLFELTPSHIQKLKQYARSMLGMNVRLSTFSVTCAYVITCLVKTEQPKTNRVVFVFGIDCRSRLDPPIAPAYFGNCVAGQYNEAETKKLSENDGFIRALEGICEALVIAEGGILDGAENWVSSMHTMSEDRYFSTAGSPRFEVYSIDFGWGRPKKVDVTSIDRTGSFSLSESRNNNKGIEIGLTLKKHEMEVFNALFVQGLESF</sequence>
<dbReference type="AlphaFoldDB" id="A0AAN9F1D3"/>
<dbReference type="InterPro" id="IPR051504">
    <property type="entry name" value="Plant_metabolite_acyltrans"/>
</dbReference>
<dbReference type="PANTHER" id="PTHR31625">
    <property type="match status" value="1"/>
</dbReference>
<evidence type="ECO:0000256" key="2">
    <source>
        <dbReference type="ARBA" id="ARBA00023315"/>
    </source>
</evidence>
<dbReference type="Gene3D" id="3.30.559.10">
    <property type="entry name" value="Chloramphenicol acetyltransferase-like domain"/>
    <property type="match status" value="2"/>
</dbReference>
<keyword evidence="2" id="KW-0012">Acyltransferase</keyword>
<evidence type="ECO:0000313" key="3">
    <source>
        <dbReference type="EMBL" id="KAK7266570.1"/>
    </source>
</evidence>
<organism evidence="3 4">
    <name type="scientific">Crotalaria pallida</name>
    <name type="common">Smooth rattlebox</name>
    <name type="synonym">Crotalaria striata</name>
    <dbReference type="NCBI Taxonomy" id="3830"/>
    <lineage>
        <taxon>Eukaryota</taxon>
        <taxon>Viridiplantae</taxon>
        <taxon>Streptophyta</taxon>
        <taxon>Embryophyta</taxon>
        <taxon>Tracheophyta</taxon>
        <taxon>Spermatophyta</taxon>
        <taxon>Magnoliopsida</taxon>
        <taxon>eudicotyledons</taxon>
        <taxon>Gunneridae</taxon>
        <taxon>Pentapetalae</taxon>
        <taxon>rosids</taxon>
        <taxon>fabids</taxon>
        <taxon>Fabales</taxon>
        <taxon>Fabaceae</taxon>
        <taxon>Papilionoideae</taxon>
        <taxon>50 kb inversion clade</taxon>
        <taxon>genistoids sensu lato</taxon>
        <taxon>core genistoids</taxon>
        <taxon>Crotalarieae</taxon>
        <taxon>Crotalaria</taxon>
    </lineage>
</organism>
<comment type="caution">
    <text evidence="3">The sequence shown here is derived from an EMBL/GenBank/DDBJ whole genome shotgun (WGS) entry which is preliminary data.</text>
</comment>
<dbReference type="InterPro" id="IPR023213">
    <property type="entry name" value="CAT-like_dom_sf"/>
</dbReference>
<keyword evidence="1" id="KW-0808">Transferase</keyword>
<dbReference type="SUPFAM" id="SSF52777">
    <property type="entry name" value="CoA-dependent acyltransferases"/>
    <property type="match status" value="1"/>
</dbReference>
<accession>A0AAN9F1D3</accession>
<evidence type="ECO:0000313" key="4">
    <source>
        <dbReference type="Proteomes" id="UP001372338"/>
    </source>
</evidence>
<proteinExistence type="predicted"/>
<evidence type="ECO:0000256" key="1">
    <source>
        <dbReference type="ARBA" id="ARBA00022679"/>
    </source>
</evidence>
<protein>
    <submittedName>
        <fullName evidence="3">Uncharacterized protein</fullName>
    </submittedName>
</protein>
<reference evidence="3 4" key="1">
    <citation type="submission" date="2024-01" db="EMBL/GenBank/DDBJ databases">
        <title>The genomes of 5 underutilized Papilionoideae crops provide insights into root nodulation and disease resistanc.</title>
        <authorList>
            <person name="Yuan L."/>
        </authorList>
    </citation>
    <scope>NUCLEOTIDE SEQUENCE [LARGE SCALE GENOMIC DNA]</scope>
    <source>
        <strain evidence="3">ZHUSHIDOU_FW_LH</strain>
        <tissue evidence="3">Leaf</tissue>
    </source>
</reference>
<gene>
    <name evidence="3" type="ORF">RIF29_19219</name>
</gene>
<keyword evidence="4" id="KW-1185">Reference proteome</keyword>
<dbReference type="Pfam" id="PF02458">
    <property type="entry name" value="Transferase"/>
    <property type="match status" value="1"/>
</dbReference>
<name>A0AAN9F1D3_CROPI</name>
<dbReference type="GO" id="GO:0016747">
    <property type="term" value="F:acyltransferase activity, transferring groups other than amino-acyl groups"/>
    <property type="evidence" value="ECO:0007669"/>
    <property type="project" value="UniProtKB-ARBA"/>
</dbReference>
<dbReference type="Proteomes" id="UP001372338">
    <property type="component" value="Unassembled WGS sequence"/>
</dbReference>
<dbReference type="EMBL" id="JAYWIO010000004">
    <property type="protein sequence ID" value="KAK7266570.1"/>
    <property type="molecule type" value="Genomic_DNA"/>
</dbReference>